<evidence type="ECO:0000313" key="3">
    <source>
        <dbReference type="Proteomes" id="UP000094172"/>
    </source>
</evidence>
<gene>
    <name evidence="2" type="ORF">AUC70_11425</name>
</gene>
<sequence length="145" mass="15813">MSMWTNSSDASEFVSSENGTYGPSDEPALVCAEAAFDQAFHYWRGASGRRYLHSVYSLVGCPALPQANFILVRRHDDGSREALAFGNTKDDAMSLNLARLRHEGAKIGANEVHIHLLADTARARRFVEADLTAAHLHQPATSEAA</sequence>
<feature type="region of interest" description="Disordered" evidence="1">
    <location>
        <begin position="1"/>
        <end position="21"/>
    </location>
</feature>
<dbReference type="STRING" id="1774970.AUC70_11425"/>
<evidence type="ECO:0000313" key="2">
    <source>
        <dbReference type="EMBL" id="ODR93480.1"/>
    </source>
</evidence>
<dbReference type="Proteomes" id="UP000094172">
    <property type="component" value="Unassembled WGS sequence"/>
</dbReference>
<dbReference type="EMBL" id="LPWE01000014">
    <property type="protein sequence ID" value="ODR93480.1"/>
    <property type="molecule type" value="Genomic_DNA"/>
</dbReference>
<protein>
    <submittedName>
        <fullName evidence="2">Uncharacterized protein</fullName>
    </submittedName>
</protein>
<proteinExistence type="predicted"/>
<name>A0A1E3VIX9_9HYPH</name>
<dbReference type="AlphaFoldDB" id="A0A1E3VIX9"/>
<comment type="caution">
    <text evidence="2">The sequence shown here is derived from an EMBL/GenBank/DDBJ whole genome shotgun (WGS) entry which is preliminary data.</text>
</comment>
<keyword evidence="3" id="KW-1185">Reference proteome</keyword>
<organism evidence="2 3">
    <name type="scientific">Methyloceanibacter stevinii</name>
    <dbReference type="NCBI Taxonomy" id="1774970"/>
    <lineage>
        <taxon>Bacteria</taxon>
        <taxon>Pseudomonadati</taxon>
        <taxon>Pseudomonadota</taxon>
        <taxon>Alphaproteobacteria</taxon>
        <taxon>Hyphomicrobiales</taxon>
        <taxon>Hyphomicrobiaceae</taxon>
        <taxon>Methyloceanibacter</taxon>
    </lineage>
</organism>
<accession>A0A1E3VIX9</accession>
<evidence type="ECO:0000256" key="1">
    <source>
        <dbReference type="SAM" id="MobiDB-lite"/>
    </source>
</evidence>
<reference evidence="2 3" key="1">
    <citation type="journal article" date="2016" name="Environ. Microbiol.">
        <title>New Methyloceanibacter diversity from North Sea sediments includes methanotroph containing solely the soluble methane monooxygenase.</title>
        <authorList>
            <person name="Vekeman B."/>
            <person name="Kerckhof F.M."/>
            <person name="Cremers G."/>
            <person name="de Vos P."/>
            <person name="Vandamme P."/>
            <person name="Boon N."/>
            <person name="Op den Camp H.J."/>
            <person name="Heylen K."/>
        </authorList>
    </citation>
    <scope>NUCLEOTIDE SEQUENCE [LARGE SCALE GENOMIC DNA]</scope>
    <source>
        <strain evidence="2 3">R-67176</strain>
    </source>
</reference>